<dbReference type="PROSITE" id="PS51257">
    <property type="entry name" value="PROKAR_LIPOPROTEIN"/>
    <property type="match status" value="1"/>
</dbReference>
<dbReference type="Pfam" id="PF02469">
    <property type="entry name" value="Fasciclin"/>
    <property type="match status" value="1"/>
</dbReference>
<reference evidence="5" key="1">
    <citation type="journal article" date="2019" name="Int. J. Syst. Evol. Microbiol.">
        <title>The Global Catalogue of Microorganisms (GCM) 10K type strain sequencing project: providing services to taxonomists for standard genome sequencing and annotation.</title>
        <authorList>
            <consortium name="The Broad Institute Genomics Platform"/>
            <consortium name="The Broad Institute Genome Sequencing Center for Infectious Disease"/>
            <person name="Wu L."/>
            <person name="Ma J."/>
        </authorList>
    </citation>
    <scope>NUCLEOTIDE SEQUENCE [LARGE SCALE GENOMIC DNA]</scope>
    <source>
        <strain evidence="5">JCM 18514</strain>
    </source>
</reference>
<protein>
    <submittedName>
        <fullName evidence="4">Cell surface glycolipoprotein Mpt83</fullName>
    </submittedName>
</protein>
<evidence type="ECO:0000313" key="5">
    <source>
        <dbReference type="Proteomes" id="UP001500200"/>
    </source>
</evidence>
<proteinExistence type="predicted"/>
<dbReference type="EMBL" id="BAABKK010000014">
    <property type="protein sequence ID" value="GAA5194929.1"/>
    <property type="molecule type" value="Genomic_DNA"/>
</dbReference>
<evidence type="ECO:0000256" key="1">
    <source>
        <dbReference type="SAM" id="MobiDB-lite"/>
    </source>
</evidence>
<keyword evidence="2" id="KW-0732">Signal</keyword>
<organism evidence="4 5">
    <name type="scientific">Arthrobacter gyeryongensis</name>
    <dbReference type="NCBI Taxonomy" id="1650592"/>
    <lineage>
        <taxon>Bacteria</taxon>
        <taxon>Bacillati</taxon>
        <taxon>Actinomycetota</taxon>
        <taxon>Actinomycetes</taxon>
        <taxon>Micrococcales</taxon>
        <taxon>Micrococcaceae</taxon>
        <taxon>Arthrobacter</taxon>
    </lineage>
</organism>
<dbReference type="SMART" id="SM00554">
    <property type="entry name" value="FAS1"/>
    <property type="match status" value="1"/>
</dbReference>
<name>A0ABP9SHR6_9MICC</name>
<keyword evidence="5" id="KW-1185">Reference proteome</keyword>
<dbReference type="SUPFAM" id="SSF82153">
    <property type="entry name" value="FAS1 domain"/>
    <property type="match status" value="1"/>
</dbReference>
<accession>A0ABP9SHR6</accession>
<evidence type="ECO:0000259" key="3">
    <source>
        <dbReference type="PROSITE" id="PS50213"/>
    </source>
</evidence>
<feature type="chain" id="PRO_5046062610" evidence="2">
    <location>
        <begin position="38"/>
        <end position="223"/>
    </location>
</feature>
<sequence length="223" mass="21883">MLATKRTSFAIAGLAASALLGLTACGGSASTASPSSAAPSPSSTMAATPSASASAAMDPTKDLVGPGCAGYASQVPSGAGSVAGMALDPVAVAASNNPLLKTLTAAVSGKLNPKVNLVDTLNGSQFTVFAPVDSAFAKIPAATIDTLKTDDALLSKILTYHVIPGQLTPDQIVGTHKTVEGDSVTVTGTKDALKVDGGSAVICGGVHTANATVYLVDSVLMPK</sequence>
<dbReference type="PROSITE" id="PS50213">
    <property type="entry name" value="FAS1"/>
    <property type="match status" value="1"/>
</dbReference>
<dbReference type="RefSeq" id="WP_345449575.1">
    <property type="nucleotide sequence ID" value="NZ_BAABKK010000014.1"/>
</dbReference>
<dbReference type="Gene3D" id="2.30.180.10">
    <property type="entry name" value="FAS1 domain"/>
    <property type="match status" value="1"/>
</dbReference>
<dbReference type="InterPro" id="IPR036378">
    <property type="entry name" value="FAS1_dom_sf"/>
</dbReference>
<dbReference type="InterPro" id="IPR000782">
    <property type="entry name" value="FAS1_domain"/>
</dbReference>
<dbReference type="InterPro" id="IPR050904">
    <property type="entry name" value="Adhesion/Biosynth-related"/>
</dbReference>
<feature type="domain" description="FAS1" evidence="3">
    <location>
        <begin position="87"/>
        <end position="220"/>
    </location>
</feature>
<feature type="compositionally biased region" description="Low complexity" evidence="1">
    <location>
        <begin position="31"/>
        <end position="57"/>
    </location>
</feature>
<evidence type="ECO:0000313" key="4">
    <source>
        <dbReference type="EMBL" id="GAA5194929.1"/>
    </source>
</evidence>
<feature type="region of interest" description="Disordered" evidence="1">
    <location>
        <begin position="31"/>
        <end position="58"/>
    </location>
</feature>
<dbReference type="PANTHER" id="PTHR10900:SF77">
    <property type="entry name" value="FI19380P1"/>
    <property type="match status" value="1"/>
</dbReference>
<feature type="signal peptide" evidence="2">
    <location>
        <begin position="1"/>
        <end position="37"/>
    </location>
</feature>
<dbReference type="PANTHER" id="PTHR10900">
    <property type="entry name" value="PERIOSTIN-RELATED"/>
    <property type="match status" value="1"/>
</dbReference>
<comment type="caution">
    <text evidence="4">The sequence shown here is derived from an EMBL/GenBank/DDBJ whole genome shotgun (WGS) entry which is preliminary data.</text>
</comment>
<dbReference type="Proteomes" id="UP001500200">
    <property type="component" value="Unassembled WGS sequence"/>
</dbReference>
<evidence type="ECO:0000256" key="2">
    <source>
        <dbReference type="SAM" id="SignalP"/>
    </source>
</evidence>
<gene>
    <name evidence="4" type="primary">mpt83</name>
    <name evidence="4" type="ORF">GCM10023346_23500</name>
</gene>